<accession>A0AAV9K785</accession>
<sequence length="136" mass="15893">MEPKSNNDPPPKVQYDRGYTPKLTFKISSSYPYTHQYSSPVEVEEVLKNEQHEEITRKMKSLEHNVGDIQALGGHRSVSFNDLCMLPHIIFPSILKLQKFLMTYFGESLMGIFSEWFIDQDISNWNTWDDLARCFV</sequence>
<reference evidence="1 2" key="1">
    <citation type="submission" date="2023-10" db="EMBL/GenBank/DDBJ databases">
        <title>Genome-Wide Identification Analysis in wild type Solanum Pinnatisectum Reveals Some Genes Defensing Phytophthora Infestans.</title>
        <authorList>
            <person name="Sun C."/>
        </authorList>
    </citation>
    <scope>NUCLEOTIDE SEQUENCE [LARGE SCALE GENOMIC DNA]</scope>
    <source>
        <strain evidence="1">LQN</strain>
        <tissue evidence="1">Leaf</tissue>
    </source>
</reference>
<gene>
    <name evidence="1" type="ORF">R3W88_029673</name>
</gene>
<proteinExistence type="predicted"/>
<dbReference type="AlphaFoldDB" id="A0AAV9K785"/>
<dbReference type="EMBL" id="JAWPEI010000012">
    <property type="protein sequence ID" value="KAK4708748.1"/>
    <property type="molecule type" value="Genomic_DNA"/>
</dbReference>
<dbReference type="Proteomes" id="UP001311915">
    <property type="component" value="Unassembled WGS sequence"/>
</dbReference>
<organism evidence="1 2">
    <name type="scientific">Solanum pinnatisectum</name>
    <name type="common">tansyleaf nightshade</name>
    <dbReference type="NCBI Taxonomy" id="50273"/>
    <lineage>
        <taxon>Eukaryota</taxon>
        <taxon>Viridiplantae</taxon>
        <taxon>Streptophyta</taxon>
        <taxon>Embryophyta</taxon>
        <taxon>Tracheophyta</taxon>
        <taxon>Spermatophyta</taxon>
        <taxon>Magnoliopsida</taxon>
        <taxon>eudicotyledons</taxon>
        <taxon>Gunneridae</taxon>
        <taxon>Pentapetalae</taxon>
        <taxon>asterids</taxon>
        <taxon>lamiids</taxon>
        <taxon>Solanales</taxon>
        <taxon>Solanaceae</taxon>
        <taxon>Solanoideae</taxon>
        <taxon>Solaneae</taxon>
        <taxon>Solanum</taxon>
    </lineage>
</organism>
<evidence type="ECO:0000313" key="2">
    <source>
        <dbReference type="Proteomes" id="UP001311915"/>
    </source>
</evidence>
<protein>
    <submittedName>
        <fullName evidence="1">Uncharacterized protein</fullName>
    </submittedName>
</protein>
<comment type="caution">
    <text evidence="1">The sequence shown here is derived from an EMBL/GenBank/DDBJ whole genome shotgun (WGS) entry which is preliminary data.</text>
</comment>
<evidence type="ECO:0000313" key="1">
    <source>
        <dbReference type="EMBL" id="KAK4708748.1"/>
    </source>
</evidence>
<name>A0AAV9K785_9SOLN</name>
<keyword evidence="2" id="KW-1185">Reference proteome</keyword>